<dbReference type="InterPro" id="IPR002110">
    <property type="entry name" value="Ankyrin_rpt"/>
</dbReference>
<dbReference type="PROSITE" id="PS50297">
    <property type="entry name" value="ANK_REP_REGION"/>
    <property type="match status" value="1"/>
</dbReference>
<dbReference type="Proteomes" id="UP001168821">
    <property type="component" value="Unassembled WGS sequence"/>
</dbReference>
<name>A0AA38M126_9CUCU</name>
<dbReference type="SMART" id="SM00248">
    <property type="entry name" value="ANK"/>
    <property type="match status" value="1"/>
</dbReference>
<organism evidence="2 3">
    <name type="scientific">Zophobas morio</name>
    <dbReference type="NCBI Taxonomy" id="2755281"/>
    <lineage>
        <taxon>Eukaryota</taxon>
        <taxon>Metazoa</taxon>
        <taxon>Ecdysozoa</taxon>
        <taxon>Arthropoda</taxon>
        <taxon>Hexapoda</taxon>
        <taxon>Insecta</taxon>
        <taxon>Pterygota</taxon>
        <taxon>Neoptera</taxon>
        <taxon>Endopterygota</taxon>
        <taxon>Coleoptera</taxon>
        <taxon>Polyphaga</taxon>
        <taxon>Cucujiformia</taxon>
        <taxon>Tenebrionidae</taxon>
        <taxon>Zophobas</taxon>
    </lineage>
</organism>
<dbReference type="InterPro" id="IPR036770">
    <property type="entry name" value="Ankyrin_rpt-contain_sf"/>
</dbReference>
<comment type="caution">
    <text evidence="2">The sequence shown here is derived from an EMBL/GenBank/DDBJ whole genome shotgun (WGS) entry which is preliminary data.</text>
</comment>
<sequence>MIFFNKIKDDYDWTLLMVASVAGNIDIVNYLLKKGVDVHHQDNQGRNCYQLALQTKQHTVCQALEEFVCGPRNLAVEDKGSTSNVLVNQLSLRRKIALNNLRAKCKICNEHMRRVHLL</sequence>
<dbReference type="AlphaFoldDB" id="A0AA38M126"/>
<dbReference type="Pfam" id="PF12796">
    <property type="entry name" value="Ank_2"/>
    <property type="match status" value="1"/>
</dbReference>
<accession>A0AA38M126</accession>
<reference evidence="2" key="1">
    <citation type="journal article" date="2023" name="G3 (Bethesda)">
        <title>Whole genome assemblies of Zophobas morio and Tenebrio molitor.</title>
        <authorList>
            <person name="Kaur S."/>
            <person name="Stinson S.A."/>
            <person name="diCenzo G.C."/>
        </authorList>
    </citation>
    <scope>NUCLEOTIDE SEQUENCE</scope>
    <source>
        <strain evidence="2">QUZm001</strain>
    </source>
</reference>
<evidence type="ECO:0000256" key="1">
    <source>
        <dbReference type="PROSITE-ProRule" id="PRU00023"/>
    </source>
</evidence>
<keyword evidence="3" id="KW-1185">Reference proteome</keyword>
<dbReference type="PROSITE" id="PS50088">
    <property type="entry name" value="ANK_REPEAT"/>
    <property type="match status" value="1"/>
</dbReference>
<gene>
    <name evidence="2" type="ORF">Zmor_003883</name>
</gene>
<feature type="repeat" description="ANK" evidence="1">
    <location>
        <begin position="11"/>
        <end position="43"/>
    </location>
</feature>
<dbReference type="Gene3D" id="1.25.40.20">
    <property type="entry name" value="Ankyrin repeat-containing domain"/>
    <property type="match status" value="1"/>
</dbReference>
<protein>
    <submittedName>
        <fullName evidence="2">Uncharacterized protein</fullName>
    </submittedName>
</protein>
<keyword evidence="1" id="KW-0040">ANK repeat</keyword>
<dbReference type="SUPFAM" id="SSF48403">
    <property type="entry name" value="Ankyrin repeat"/>
    <property type="match status" value="1"/>
</dbReference>
<dbReference type="EMBL" id="JALNTZ010000103">
    <property type="protein sequence ID" value="KAJ3636434.1"/>
    <property type="molecule type" value="Genomic_DNA"/>
</dbReference>
<evidence type="ECO:0000313" key="3">
    <source>
        <dbReference type="Proteomes" id="UP001168821"/>
    </source>
</evidence>
<evidence type="ECO:0000313" key="2">
    <source>
        <dbReference type="EMBL" id="KAJ3636434.1"/>
    </source>
</evidence>
<proteinExistence type="predicted"/>